<sequence length="91" mass="10304">MTKLIKCRDCGEKFDPHKKVKRGYIDQCNKCSKKDIEKYLGRPGATSKGANIEIFKTNLRFVKSILNKERGTGFGASLIFTPKGNSFDKEE</sequence>
<proteinExistence type="predicted"/>
<organism evidence="1">
    <name type="scientific">viral metagenome</name>
    <dbReference type="NCBI Taxonomy" id="1070528"/>
    <lineage>
        <taxon>unclassified sequences</taxon>
        <taxon>metagenomes</taxon>
        <taxon>organismal metagenomes</taxon>
    </lineage>
</organism>
<evidence type="ECO:0000313" key="2">
    <source>
        <dbReference type="EMBL" id="QJA95242.1"/>
    </source>
</evidence>
<dbReference type="EMBL" id="MT143298">
    <property type="protein sequence ID" value="QJA95242.1"/>
    <property type="molecule type" value="Genomic_DNA"/>
</dbReference>
<protein>
    <submittedName>
        <fullName evidence="1">Uncharacterized protein</fullName>
    </submittedName>
</protein>
<name>A0A6M3JGJ8_9ZZZZ</name>
<accession>A0A6M3JGJ8</accession>
<dbReference type="AlphaFoldDB" id="A0A6M3JGJ8"/>
<gene>
    <name evidence="1" type="ORF">MM415A05164_0009</name>
    <name evidence="2" type="ORF">MM415B05519_0005</name>
</gene>
<dbReference type="EMBL" id="MT141672">
    <property type="protein sequence ID" value="QJA69043.1"/>
    <property type="molecule type" value="Genomic_DNA"/>
</dbReference>
<evidence type="ECO:0000313" key="1">
    <source>
        <dbReference type="EMBL" id="QJA69043.1"/>
    </source>
</evidence>
<reference evidence="1" key="1">
    <citation type="submission" date="2020-03" db="EMBL/GenBank/DDBJ databases">
        <title>The deep terrestrial virosphere.</title>
        <authorList>
            <person name="Holmfeldt K."/>
            <person name="Nilsson E."/>
            <person name="Simone D."/>
            <person name="Lopez-Fernandez M."/>
            <person name="Wu X."/>
            <person name="de Brujin I."/>
            <person name="Lundin D."/>
            <person name="Andersson A."/>
            <person name="Bertilsson S."/>
            <person name="Dopson M."/>
        </authorList>
    </citation>
    <scope>NUCLEOTIDE SEQUENCE</scope>
    <source>
        <strain evidence="1">MM415A05164</strain>
        <strain evidence="2">MM415B05519</strain>
    </source>
</reference>